<dbReference type="KEGG" id="ffu:CLAFUR5_00418"/>
<organism evidence="2 3">
    <name type="scientific">Passalora fulva</name>
    <name type="common">Tomato leaf mold</name>
    <name type="synonym">Cladosporium fulvum</name>
    <dbReference type="NCBI Taxonomy" id="5499"/>
    <lineage>
        <taxon>Eukaryota</taxon>
        <taxon>Fungi</taxon>
        <taxon>Dikarya</taxon>
        <taxon>Ascomycota</taxon>
        <taxon>Pezizomycotina</taxon>
        <taxon>Dothideomycetes</taxon>
        <taxon>Dothideomycetidae</taxon>
        <taxon>Mycosphaerellales</taxon>
        <taxon>Mycosphaerellaceae</taxon>
        <taxon>Fulvia</taxon>
    </lineage>
</organism>
<dbReference type="EMBL" id="CP090163">
    <property type="protein sequence ID" value="UJO12981.1"/>
    <property type="molecule type" value="Genomic_DNA"/>
</dbReference>
<dbReference type="RefSeq" id="XP_047757347.1">
    <property type="nucleotide sequence ID" value="XM_047899566.1"/>
</dbReference>
<evidence type="ECO:0000313" key="2">
    <source>
        <dbReference type="EMBL" id="UJO12981.1"/>
    </source>
</evidence>
<dbReference type="OrthoDB" id="3644924at2759"/>
<dbReference type="Proteomes" id="UP000756132">
    <property type="component" value="Chromosome 1"/>
</dbReference>
<dbReference type="AlphaFoldDB" id="A0A9Q8L8P5"/>
<feature type="region of interest" description="Disordered" evidence="1">
    <location>
        <begin position="669"/>
        <end position="742"/>
    </location>
</feature>
<gene>
    <name evidence="2" type="ORF">CLAFUR5_00418</name>
</gene>
<keyword evidence="3" id="KW-1185">Reference proteome</keyword>
<proteinExistence type="predicted"/>
<dbReference type="GeneID" id="71980296"/>
<sequence length="742" mass="81500">MPSIPPKHAFRGGTSEMPSASAARGVQLQYPVGLSKSLSPVAAMEAVEDLPEHARGEADIKQCLRMSAITIYTHEKLSEYFHTRAQSDDCMLPLLLCLLHGRDVSDPRHALRMTGFDKAHQLPFASWDSLYLVLVAEIRIVYHDVLRELATESGGNNKLMLHHFGIDGTEDNAPLPLMDFATQLEDIWSLLMSAALLGPLEHAVRKQRLNQQYLDHTHDENFNANFEQWWNNQVPKQQVEVLNKFKGILDPISLSPTAIFDFVRENHVPSLRQACAQHRNNRGTLSTQPPPVRRADQDHETDYFGQYASEDEPQCFCDEQCACSIVCQFAVQRCSCKAAPGQSSVSPPPRRYYEDTVYQADAGTPSPQHRNFETVSSNMAQMQIAAQQSPGHFQPVQPVHTAQIERPERPGKNRQRSNTARSDLAYVPDVVPPPPVAPFKKDAYPLAFYGRNSGQRYPNFSQPSPGCTPDSTKFNGLPPKPLASPLAAVMSSALDAGPTEESRSLAPSDSIIDDKTSPLNARNIIRRIVPAAASTSYTQSFPVPAHGSHRGPENEFSDWDTSHIKTPVLAPLGQHPGTADRAGTLRHSVDAPSPVLRAKSSIQDQVAQSEAVLPPEALPLPDFIAPRPAMQQRYVSAGGDAKLKDRPVIADFTLPPAVEPGMTFKKEDLETRLSQMSPPRRDSGLASGRPSHENVISPASSRVSRDLSGAAQNESRHRTSSSVSARIKRIFSRHGSASEGSG</sequence>
<reference evidence="2" key="2">
    <citation type="journal article" date="2022" name="Microb. Genom.">
        <title>A chromosome-scale genome assembly of the tomato pathogen Cladosporium fulvum reveals a compartmentalized genome architecture and the presence of a dispensable chromosome.</title>
        <authorList>
            <person name="Zaccaron A.Z."/>
            <person name="Chen L.H."/>
            <person name="Samaras A."/>
            <person name="Stergiopoulos I."/>
        </authorList>
    </citation>
    <scope>NUCLEOTIDE SEQUENCE</scope>
    <source>
        <strain evidence="2">Race5_Kim</strain>
    </source>
</reference>
<name>A0A9Q8L8P5_PASFU</name>
<protein>
    <submittedName>
        <fullName evidence="2">Uncharacterized protein</fullName>
    </submittedName>
</protein>
<dbReference type="OMA" id="ITIYTHE"/>
<feature type="region of interest" description="Disordered" evidence="1">
    <location>
        <begin position="402"/>
        <end position="429"/>
    </location>
</feature>
<reference evidence="2" key="1">
    <citation type="submission" date="2021-12" db="EMBL/GenBank/DDBJ databases">
        <authorList>
            <person name="Zaccaron A."/>
            <person name="Stergiopoulos I."/>
        </authorList>
    </citation>
    <scope>NUCLEOTIDE SEQUENCE</scope>
    <source>
        <strain evidence="2">Race5_Kim</strain>
    </source>
</reference>
<evidence type="ECO:0000313" key="3">
    <source>
        <dbReference type="Proteomes" id="UP000756132"/>
    </source>
</evidence>
<feature type="region of interest" description="Disordered" evidence="1">
    <location>
        <begin position="1"/>
        <end position="22"/>
    </location>
</feature>
<accession>A0A9Q8L8P5</accession>
<evidence type="ECO:0000256" key="1">
    <source>
        <dbReference type="SAM" id="MobiDB-lite"/>
    </source>
</evidence>